<organism evidence="1 2">
    <name type="scientific">Hebeloma cylindrosporum</name>
    <dbReference type="NCBI Taxonomy" id="76867"/>
    <lineage>
        <taxon>Eukaryota</taxon>
        <taxon>Fungi</taxon>
        <taxon>Dikarya</taxon>
        <taxon>Basidiomycota</taxon>
        <taxon>Agaricomycotina</taxon>
        <taxon>Agaricomycetes</taxon>
        <taxon>Agaricomycetidae</taxon>
        <taxon>Agaricales</taxon>
        <taxon>Agaricineae</taxon>
        <taxon>Hymenogastraceae</taxon>
        <taxon>Hebeloma</taxon>
    </lineage>
</organism>
<sequence length="73" mass="8643">MLHILHNSLLADGFLYLPLRLHIVWVCVQPLDLALLSHLRAIVPLARVPQKFCETRWVRLRGCCQFWLRLRRG</sequence>
<accession>A0A0C2Y9Q5</accession>
<evidence type="ECO:0000313" key="1">
    <source>
        <dbReference type="EMBL" id="KIM46558.1"/>
    </source>
</evidence>
<dbReference type="AlphaFoldDB" id="A0A0C2Y9Q5"/>
<dbReference type="Proteomes" id="UP000053424">
    <property type="component" value="Unassembled WGS sequence"/>
</dbReference>
<dbReference type="HOGENOM" id="CLU_2705079_0_0_1"/>
<reference evidence="1 2" key="1">
    <citation type="submission" date="2014-04" db="EMBL/GenBank/DDBJ databases">
        <authorList>
            <consortium name="DOE Joint Genome Institute"/>
            <person name="Kuo A."/>
            <person name="Gay G."/>
            <person name="Dore J."/>
            <person name="Kohler A."/>
            <person name="Nagy L.G."/>
            <person name="Floudas D."/>
            <person name="Copeland A."/>
            <person name="Barry K.W."/>
            <person name="Cichocki N."/>
            <person name="Veneault-Fourrey C."/>
            <person name="LaButti K."/>
            <person name="Lindquist E.A."/>
            <person name="Lipzen A."/>
            <person name="Lundell T."/>
            <person name="Morin E."/>
            <person name="Murat C."/>
            <person name="Sun H."/>
            <person name="Tunlid A."/>
            <person name="Henrissat B."/>
            <person name="Grigoriev I.V."/>
            <person name="Hibbett D.S."/>
            <person name="Martin F."/>
            <person name="Nordberg H.P."/>
            <person name="Cantor M.N."/>
            <person name="Hua S.X."/>
        </authorList>
    </citation>
    <scope>NUCLEOTIDE SEQUENCE [LARGE SCALE GENOMIC DNA]</scope>
    <source>
        <strain evidence="2">h7</strain>
    </source>
</reference>
<gene>
    <name evidence="1" type="ORF">M413DRAFT_318133</name>
</gene>
<keyword evidence="2" id="KW-1185">Reference proteome</keyword>
<protein>
    <submittedName>
        <fullName evidence="1">Uncharacterized protein</fullName>
    </submittedName>
</protein>
<proteinExistence type="predicted"/>
<dbReference type="EMBL" id="KN831771">
    <property type="protein sequence ID" value="KIM46558.1"/>
    <property type="molecule type" value="Genomic_DNA"/>
</dbReference>
<reference evidence="2" key="2">
    <citation type="submission" date="2015-01" db="EMBL/GenBank/DDBJ databases">
        <title>Evolutionary Origins and Diversification of the Mycorrhizal Mutualists.</title>
        <authorList>
            <consortium name="DOE Joint Genome Institute"/>
            <consortium name="Mycorrhizal Genomics Consortium"/>
            <person name="Kohler A."/>
            <person name="Kuo A."/>
            <person name="Nagy L.G."/>
            <person name="Floudas D."/>
            <person name="Copeland A."/>
            <person name="Barry K.W."/>
            <person name="Cichocki N."/>
            <person name="Veneault-Fourrey C."/>
            <person name="LaButti K."/>
            <person name="Lindquist E.A."/>
            <person name="Lipzen A."/>
            <person name="Lundell T."/>
            <person name="Morin E."/>
            <person name="Murat C."/>
            <person name="Riley R."/>
            <person name="Ohm R."/>
            <person name="Sun H."/>
            <person name="Tunlid A."/>
            <person name="Henrissat B."/>
            <person name="Grigoriev I.V."/>
            <person name="Hibbett D.S."/>
            <person name="Martin F."/>
        </authorList>
    </citation>
    <scope>NUCLEOTIDE SEQUENCE [LARGE SCALE GENOMIC DNA]</scope>
    <source>
        <strain evidence="2">h7</strain>
    </source>
</reference>
<name>A0A0C2Y9Q5_HEBCY</name>
<evidence type="ECO:0000313" key="2">
    <source>
        <dbReference type="Proteomes" id="UP000053424"/>
    </source>
</evidence>